<dbReference type="HAMAP" id="MF_02126">
    <property type="entry name" value="RF_methyltr_PrmC"/>
    <property type="match status" value="1"/>
</dbReference>
<dbReference type="NCBIfam" id="TIGR03534">
    <property type="entry name" value="RF_mod_PrmC"/>
    <property type="match status" value="1"/>
</dbReference>
<dbReference type="Pfam" id="PF13847">
    <property type="entry name" value="Methyltransf_31"/>
    <property type="match status" value="1"/>
</dbReference>
<dbReference type="InterPro" id="IPR050320">
    <property type="entry name" value="N5-glutamine_MTase"/>
</dbReference>
<gene>
    <name evidence="4 7" type="primary">prmC</name>
    <name evidence="7" type="ORF">ACFQ02_03250</name>
</gene>
<evidence type="ECO:0000313" key="7">
    <source>
        <dbReference type="EMBL" id="MFD0965872.1"/>
    </source>
</evidence>
<dbReference type="InterPro" id="IPR040758">
    <property type="entry name" value="PrmC_N"/>
</dbReference>
<dbReference type="PROSITE" id="PS00092">
    <property type="entry name" value="N6_MTASE"/>
    <property type="match status" value="1"/>
</dbReference>
<dbReference type="GO" id="GO:0102559">
    <property type="term" value="F:peptide chain release factor N(5)-glutamine methyltransferase activity"/>
    <property type="evidence" value="ECO:0007669"/>
    <property type="project" value="UniProtKB-EC"/>
</dbReference>
<keyword evidence="3 4" id="KW-0949">S-adenosyl-L-methionine</keyword>
<dbReference type="CDD" id="cd02440">
    <property type="entry name" value="AdoMet_MTases"/>
    <property type="match status" value="1"/>
</dbReference>
<evidence type="ECO:0000259" key="6">
    <source>
        <dbReference type="Pfam" id="PF17827"/>
    </source>
</evidence>
<keyword evidence="2 4" id="KW-0808">Transferase</keyword>
<comment type="caution">
    <text evidence="7">The sequence shown here is derived from an EMBL/GenBank/DDBJ whole genome shotgun (WGS) entry which is preliminary data.</text>
</comment>
<dbReference type="InterPro" id="IPR025714">
    <property type="entry name" value="Methyltranfer_dom"/>
</dbReference>
<name>A0ABW3I8X9_9PAST</name>
<comment type="function">
    <text evidence="4">Methylates the class 1 translation termination release factors RF1/PrfA and RF2/PrfB on the glutamine residue of the universally conserved GGQ motif.</text>
</comment>
<evidence type="ECO:0000256" key="4">
    <source>
        <dbReference type="HAMAP-Rule" id="MF_02126"/>
    </source>
</evidence>
<dbReference type="NCBIfam" id="TIGR00536">
    <property type="entry name" value="hemK_fam"/>
    <property type="match status" value="1"/>
</dbReference>
<protein>
    <recommendedName>
        <fullName evidence="4">Release factor glutamine methyltransferase</fullName>
        <shortName evidence="4">RF MTase</shortName>
        <ecNumber evidence="4">2.1.1.297</ecNumber>
    </recommendedName>
    <alternativeName>
        <fullName evidence="4">N5-glutamine methyltransferase PrmC</fullName>
    </alternativeName>
    <alternativeName>
        <fullName evidence="4">Protein-(glutamine-N5) MTase PrmC</fullName>
    </alternativeName>
    <alternativeName>
        <fullName evidence="4">Protein-glutamine N-methyltransferase PrmC</fullName>
    </alternativeName>
</protein>
<evidence type="ECO:0000256" key="3">
    <source>
        <dbReference type="ARBA" id="ARBA00022691"/>
    </source>
</evidence>
<evidence type="ECO:0000313" key="8">
    <source>
        <dbReference type="Proteomes" id="UP001596996"/>
    </source>
</evidence>
<sequence length="301" mass="34732">MNYAQWLEFAKERLVQNQSLDPFLNPKSDSLLLLEFVTKRNRASILAFSDDRLTEFELTQLTELLEKRCQQQPMAYILGEKSFWTLNLKVSPCTLIPRADTEILVEQALKIIKERLKYPQNLVQQEFAILDLGTGTGAIALSLASELEDIAEQHKFNLRIVGVDFLLEAVELARSNAIRHNLNKVEFIQSDWFNEINDHYDMIVANPPYIDENDEHLTQGDVQFEPKTALVSAEEGYSDLKHIIKIAPQYLKPQGVLLLEHGWQQANKVRSFFTKNQWQHVMTIKDYSGNDRVTIGQKNEK</sequence>
<keyword evidence="1 4" id="KW-0489">Methyltransferase</keyword>
<dbReference type="InterPro" id="IPR004556">
    <property type="entry name" value="HemK-like"/>
</dbReference>
<feature type="binding site" evidence="4">
    <location>
        <position position="206"/>
    </location>
    <ligand>
        <name>S-adenosyl-L-methionine</name>
        <dbReference type="ChEBI" id="CHEBI:59789"/>
    </ligand>
</feature>
<feature type="binding site" evidence="4">
    <location>
        <position position="164"/>
    </location>
    <ligand>
        <name>S-adenosyl-L-methionine</name>
        <dbReference type="ChEBI" id="CHEBI:59789"/>
    </ligand>
</feature>
<comment type="similarity">
    <text evidence="4">Belongs to the protein N5-glutamine methyltransferase family. PrmC subfamily.</text>
</comment>
<dbReference type="Gene3D" id="3.40.50.150">
    <property type="entry name" value="Vaccinia Virus protein VP39"/>
    <property type="match status" value="1"/>
</dbReference>
<dbReference type="SUPFAM" id="SSF53335">
    <property type="entry name" value="S-adenosyl-L-methionine-dependent methyltransferases"/>
    <property type="match status" value="1"/>
</dbReference>
<feature type="domain" description="Release factor glutamine methyltransferase N-terminal" evidence="6">
    <location>
        <begin position="5"/>
        <end position="79"/>
    </location>
</feature>
<feature type="binding site" evidence="4">
    <location>
        <begin position="206"/>
        <end position="209"/>
    </location>
    <ligand>
        <name>substrate</name>
    </ligand>
</feature>
<dbReference type="InterPro" id="IPR019874">
    <property type="entry name" value="RF_methyltr_PrmC"/>
</dbReference>
<evidence type="ECO:0000256" key="2">
    <source>
        <dbReference type="ARBA" id="ARBA00022679"/>
    </source>
</evidence>
<dbReference type="InterPro" id="IPR029063">
    <property type="entry name" value="SAM-dependent_MTases_sf"/>
</dbReference>
<organism evidence="7 8">
    <name type="scientific">Seminibacterium arietis</name>
    <dbReference type="NCBI Taxonomy" id="1173502"/>
    <lineage>
        <taxon>Bacteria</taxon>
        <taxon>Pseudomonadati</taxon>
        <taxon>Pseudomonadota</taxon>
        <taxon>Gammaproteobacteria</taxon>
        <taxon>Pasteurellales</taxon>
        <taxon>Pasteurellaceae</taxon>
        <taxon>Seminibacterium</taxon>
    </lineage>
</organism>
<dbReference type="EMBL" id="JBHTJN010000008">
    <property type="protein sequence ID" value="MFD0965872.1"/>
    <property type="molecule type" value="Genomic_DNA"/>
</dbReference>
<comment type="catalytic activity">
    <reaction evidence="4">
        <text>L-glutaminyl-[peptide chain release factor] + S-adenosyl-L-methionine = N(5)-methyl-L-glutaminyl-[peptide chain release factor] + S-adenosyl-L-homocysteine + H(+)</text>
        <dbReference type="Rhea" id="RHEA:42896"/>
        <dbReference type="Rhea" id="RHEA-COMP:10271"/>
        <dbReference type="Rhea" id="RHEA-COMP:10272"/>
        <dbReference type="ChEBI" id="CHEBI:15378"/>
        <dbReference type="ChEBI" id="CHEBI:30011"/>
        <dbReference type="ChEBI" id="CHEBI:57856"/>
        <dbReference type="ChEBI" id="CHEBI:59789"/>
        <dbReference type="ChEBI" id="CHEBI:61891"/>
        <dbReference type="EC" id="2.1.1.297"/>
    </reaction>
</comment>
<dbReference type="GO" id="GO:0032259">
    <property type="term" value="P:methylation"/>
    <property type="evidence" value="ECO:0007669"/>
    <property type="project" value="UniProtKB-KW"/>
</dbReference>
<accession>A0ABW3I8X9</accession>
<evidence type="ECO:0000259" key="5">
    <source>
        <dbReference type="Pfam" id="PF13847"/>
    </source>
</evidence>
<feature type="binding site" evidence="4">
    <location>
        <begin position="133"/>
        <end position="137"/>
    </location>
    <ligand>
        <name>S-adenosyl-L-methionine</name>
        <dbReference type="ChEBI" id="CHEBI:59789"/>
    </ligand>
</feature>
<evidence type="ECO:0000256" key="1">
    <source>
        <dbReference type="ARBA" id="ARBA00022603"/>
    </source>
</evidence>
<dbReference type="Gene3D" id="1.10.8.10">
    <property type="entry name" value="DNA helicase RuvA subunit, C-terminal domain"/>
    <property type="match status" value="1"/>
</dbReference>
<proteinExistence type="inferred from homology"/>
<dbReference type="Pfam" id="PF17827">
    <property type="entry name" value="PrmC_N"/>
    <property type="match status" value="1"/>
</dbReference>
<keyword evidence="8" id="KW-1185">Reference proteome</keyword>
<feature type="binding site" evidence="4">
    <location>
        <position position="192"/>
    </location>
    <ligand>
        <name>S-adenosyl-L-methionine</name>
        <dbReference type="ChEBI" id="CHEBI:59789"/>
    </ligand>
</feature>
<dbReference type="PANTHER" id="PTHR18895">
    <property type="entry name" value="HEMK METHYLTRANSFERASE"/>
    <property type="match status" value="1"/>
</dbReference>
<feature type="domain" description="Methyltransferase" evidence="5">
    <location>
        <begin position="128"/>
        <end position="282"/>
    </location>
</feature>
<reference evidence="8" key="1">
    <citation type="journal article" date="2019" name="Int. J. Syst. Evol. Microbiol.">
        <title>The Global Catalogue of Microorganisms (GCM) 10K type strain sequencing project: providing services to taxonomists for standard genome sequencing and annotation.</title>
        <authorList>
            <consortium name="The Broad Institute Genomics Platform"/>
            <consortium name="The Broad Institute Genome Sequencing Center for Infectious Disease"/>
            <person name="Wu L."/>
            <person name="Ma J."/>
        </authorList>
    </citation>
    <scope>NUCLEOTIDE SEQUENCE [LARGE SCALE GENOMIC DNA]</scope>
    <source>
        <strain evidence="8">CCUG 61707</strain>
    </source>
</reference>
<dbReference type="RefSeq" id="WP_380819253.1">
    <property type="nucleotide sequence ID" value="NZ_JBHTJN010000008.1"/>
</dbReference>
<dbReference type="InterPro" id="IPR002052">
    <property type="entry name" value="DNA_methylase_N6_adenine_CS"/>
</dbReference>
<dbReference type="PANTHER" id="PTHR18895:SF74">
    <property type="entry name" value="MTRF1L RELEASE FACTOR GLUTAMINE METHYLTRANSFERASE"/>
    <property type="match status" value="1"/>
</dbReference>
<dbReference type="Proteomes" id="UP001596996">
    <property type="component" value="Unassembled WGS sequence"/>
</dbReference>
<dbReference type="EC" id="2.1.1.297" evidence="4"/>